<reference evidence="2" key="1">
    <citation type="submission" date="2022-11" db="UniProtKB">
        <authorList>
            <consortium name="WormBaseParasite"/>
        </authorList>
    </citation>
    <scope>IDENTIFICATION</scope>
</reference>
<dbReference type="Proteomes" id="UP000887579">
    <property type="component" value="Unplaced"/>
</dbReference>
<evidence type="ECO:0000313" key="1">
    <source>
        <dbReference type="Proteomes" id="UP000887579"/>
    </source>
</evidence>
<proteinExistence type="predicted"/>
<organism evidence="1 2">
    <name type="scientific">Panagrolaimus sp. ES5</name>
    <dbReference type="NCBI Taxonomy" id="591445"/>
    <lineage>
        <taxon>Eukaryota</taxon>
        <taxon>Metazoa</taxon>
        <taxon>Ecdysozoa</taxon>
        <taxon>Nematoda</taxon>
        <taxon>Chromadorea</taxon>
        <taxon>Rhabditida</taxon>
        <taxon>Tylenchina</taxon>
        <taxon>Panagrolaimomorpha</taxon>
        <taxon>Panagrolaimoidea</taxon>
        <taxon>Panagrolaimidae</taxon>
        <taxon>Panagrolaimus</taxon>
    </lineage>
</organism>
<dbReference type="WBParaSite" id="ES5_v2.g17747.t1">
    <property type="protein sequence ID" value="ES5_v2.g17747.t1"/>
    <property type="gene ID" value="ES5_v2.g17747"/>
</dbReference>
<name>A0AC34FKH9_9BILA</name>
<evidence type="ECO:0000313" key="2">
    <source>
        <dbReference type="WBParaSite" id="ES5_v2.g17747.t1"/>
    </source>
</evidence>
<protein>
    <submittedName>
        <fullName evidence="2">Uncharacterized protein</fullName>
    </submittedName>
</protein>
<sequence length="431" mass="48157">NELFISKNHSASCKPFYISQDEWQKITMPNESKPNIPSTNATANPITFELPNLFSQPPPPPAVTSNQDIPLSVQLCNIVTAPSPVPCSSRTILYSTNAEKNTVKSYMQNSSIFTPTPAQQQLFSRSDESIVTNAEPRQRYSEPASAVVTTERPPILAQPVPVESEAPHLLPRSDMPTVTNTEAQPLPTFAVNNAQRASNARQTITEGAGNDVAEEGEDENSRELSVVTIPDDPVTIDHIQIKSEGISNIQMETDENNPQHVVDDEQMEELKYDPILFTFSPGVAKIRAACKKLDLAYSNAEVFQFWGTINIEHVRSNSSNIVSGQRLDGFECLALFFTGSHIPGFELCVRINKKLENDTVMKAQYNDSQRLRMSHTFCEDHFKLVSNWISCKIGVYENGRIKKYGDWSRSNDLVILIEKIGYLYAPVLEIY</sequence>
<accession>A0AC34FKH9</accession>